<dbReference type="AlphaFoldDB" id="A0A9P8V2X5"/>
<comment type="caution">
    <text evidence="2">The sequence shown here is derived from an EMBL/GenBank/DDBJ whole genome shotgun (WGS) entry which is preliminary data.</text>
</comment>
<sequence>MASLLPTTIVRERSQEGLTITIEDVGDQLERFLLWAGNLGALKNPNSKLSLDSRLSDALEMREHILRRLSDIDKAVEALQAIVSCDRPNRQIQDSTSTFWLGNENAERPDAEPPTPDIGEFQDDEARMKLGIISKSITMLFSIAIMVRKAGKQDQFFKALQKAEAHQPNELFPDTYDINHVRHKHPKLIDNELESVVQSLGRAITKRRQFIKYRREHVGRLGVNDYQKPSSERPQSKAPVKHAAVSEHQTAKTTVTPNKFKKHLAVHQEQLAIFATPREIGNDARDSESAKSSLPGYRKDRILASVQGAKQTHVRPDPVEVDAYNVPQDREDATRNQQEEEYIVDERYPMHSVDFTGDQSLEEFYSILEKTRGYSTAFAYHKNKQCGFLMSSAADPEVPLVIESLSKFNLEPWKNGIRPKFPMFSMEFIPMLLSEACIHDDLGYFDWAWKHHLVLYPNRKLDDIVWRHMPMLITAVIAGTPEIVKLCIDLGANPNAR</sequence>
<keyword evidence="3" id="KW-1185">Reference proteome</keyword>
<dbReference type="EMBL" id="JAGSXJ010000037">
    <property type="protein sequence ID" value="KAH6665890.1"/>
    <property type="molecule type" value="Genomic_DNA"/>
</dbReference>
<dbReference type="OrthoDB" id="6133115at2759"/>
<feature type="region of interest" description="Disordered" evidence="1">
    <location>
        <begin position="224"/>
        <end position="254"/>
    </location>
</feature>
<gene>
    <name evidence="2" type="ORF">F5X68DRAFT_265709</name>
</gene>
<name>A0A9P8V2X5_9PEZI</name>
<organism evidence="2 3">
    <name type="scientific">Plectosphaerella plurivora</name>
    <dbReference type="NCBI Taxonomy" id="936078"/>
    <lineage>
        <taxon>Eukaryota</taxon>
        <taxon>Fungi</taxon>
        <taxon>Dikarya</taxon>
        <taxon>Ascomycota</taxon>
        <taxon>Pezizomycotina</taxon>
        <taxon>Sordariomycetes</taxon>
        <taxon>Hypocreomycetidae</taxon>
        <taxon>Glomerellales</taxon>
        <taxon>Plectosphaerellaceae</taxon>
        <taxon>Plectosphaerella</taxon>
    </lineage>
</organism>
<dbReference type="PANTHER" id="PTHR35391">
    <property type="entry name" value="C2H2-TYPE DOMAIN-CONTAINING PROTEIN-RELATED"/>
    <property type="match status" value="1"/>
</dbReference>
<evidence type="ECO:0000256" key="1">
    <source>
        <dbReference type="SAM" id="MobiDB-lite"/>
    </source>
</evidence>
<evidence type="ECO:0000313" key="2">
    <source>
        <dbReference type="EMBL" id="KAH6665890.1"/>
    </source>
</evidence>
<evidence type="ECO:0000313" key="3">
    <source>
        <dbReference type="Proteomes" id="UP000770015"/>
    </source>
</evidence>
<dbReference type="PANTHER" id="PTHR35391:SF7">
    <property type="entry name" value="C2H2-TYPE DOMAIN-CONTAINING PROTEIN"/>
    <property type="match status" value="1"/>
</dbReference>
<dbReference type="Proteomes" id="UP000770015">
    <property type="component" value="Unassembled WGS sequence"/>
</dbReference>
<protein>
    <submittedName>
        <fullName evidence="2">Uncharacterized protein</fullName>
    </submittedName>
</protein>
<proteinExistence type="predicted"/>
<reference evidence="2" key="1">
    <citation type="journal article" date="2021" name="Nat. Commun.">
        <title>Genetic determinants of endophytism in the Arabidopsis root mycobiome.</title>
        <authorList>
            <person name="Mesny F."/>
            <person name="Miyauchi S."/>
            <person name="Thiergart T."/>
            <person name="Pickel B."/>
            <person name="Atanasova L."/>
            <person name="Karlsson M."/>
            <person name="Huettel B."/>
            <person name="Barry K.W."/>
            <person name="Haridas S."/>
            <person name="Chen C."/>
            <person name="Bauer D."/>
            <person name="Andreopoulos W."/>
            <person name="Pangilinan J."/>
            <person name="LaButti K."/>
            <person name="Riley R."/>
            <person name="Lipzen A."/>
            <person name="Clum A."/>
            <person name="Drula E."/>
            <person name="Henrissat B."/>
            <person name="Kohler A."/>
            <person name="Grigoriev I.V."/>
            <person name="Martin F.M."/>
            <person name="Hacquard S."/>
        </authorList>
    </citation>
    <scope>NUCLEOTIDE SEQUENCE</scope>
    <source>
        <strain evidence="2">MPI-SDFR-AT-0117</strain>
    </source>
</reference>
<accession>A0A9P8V2X5</accession>